<feature type="region of interest" description="Disordered" evidence="1">
    <location>
        <begin position="473"/>
        <end position="510"/>
    </location>
</feature>
<dbReference type="RefSeq" id="WP_116689696.1">
    <property type="nucleotide sequence ID" value="NZ_LRTT01000001.1"/>
</dbReference>
<gene>
    <name evidence="3" type="ORF">AXE73_04655</name>
</gene>
<dbReference type="Pfam" id="PF01636">
    <property type="entry name" value="APH"/>
    <property type="match status" value="1"/>
</dbReference>
<accession>A0A3E1IY40</accession>
<proteinExistence type="predicted"/>
<feature type="compositionally biased region" description="Polar residues" evidence="1">
    <location>
        <begin position="538"/>
        <end position="552"/>
    </location>
</feature>
<evidence type="ECO:0000313" key="3">
    <source>
        <dbReference type="EMBL" id="RFD77866.1"/>
    </source>
</evidence>
<dbReference type="InterPro" id="IPR002575">
    <property type="entry name" value="Aminoglycoside_PTrfase"/>
</dbReference>
<dbReference type="EMBL" id="LRTT01000001">
    <property type="protein sequence ID" value="RFD77866.1"/>
    <property type="molecule type" value="Genomic_DNA"/>
</dbReference>
<feature type="compositionally biased region" description="Low complexity" evidence="1">
    <location>
        <begin position="441"/>
        <end position="457"/>
    </location>
</feature>
<evidence type="ECO:0000313" key="4">
    <source>
        <dbReference type="Proteomes" id="UP000258533"/>
    </source>
</evidence>
<sequence>MPEVQFAGTRQSEQANATDAAAGISHAVIQDVSGRLYDIFVSSNAKGQKRLHDRARAAWVLQKTKGLAALGFAHEEMLKFVPGSLSNKANQTNQQNQANQQDSTNSQNQNELHFDSIGEADFNNPTVLICNHLNGNARELSLLTTDDCVNAGTAIGAIHRLSPSFLTKSDYPSFTTGQIRTQLTSWIKRLRQAGHIPTEITDNWSRVLETDGLWSFDTCPVHGGFKDGDFLFSGSTITAITNWQSMQINDPARDLAWIFAKLNEQHRNALLSAYGRMLGSRLDSMIMLRANLWLQMEQVGDFIQALQRADTTGIMRFKAQVERLAHELTRINNSRAASANQNNNSANPASSLTVGDIVKDDIVKDDIVKDNAVKDDTISSDATNEKTVVTLKQEDQKDYKDNTYEQTITINDNTNATEAATKTATIADGLETQVISSVNKTNDVNNNATNEVSNSNNDFVDKADANSNVERIESGEGVDSNNSVENVNTNSNDGNGNNSNGNNGNKNEDLDKPATIIIPMLKDAELAIKDAKSKLESTRTSANTGESTNAQN</sequence>
<feature type="region of interest" description="Disordered" evidence="1">
    <location>
        <begin position="533"/>
        <end position="552"/>
    </location>
</feature>
<evidence type="ECO:0000259" key="2">
    <source>
        <dbReference type="Pfam" id="PF01636"/>
    </source>
</evidence>
<evidence type="ECO:0000256" key="1">
    <source>
        <dbReference type="SAM" id="MobiDB-lite"/>
    </source>
</evidence>
<comment type="caution">
    <text evidence="3">The sequence shown here is derived from an EMBL/GenBank/DDBJ whole genome shotgun (WGS) entry which is preliminary data.</text>
</comment>
<feature type="compositionally biased region" description="Low complexity" evidence="1">
    <location>
        <begin position="478"/>
        <end position="505"/>
    </location>
</feature>
<reference evidence="3 4" key="1">
    <citation type="submission" date="2016-02" db="EMBL/GenBank/DDBJ databases">
        <title>Gardnerella vaginalis Subgroups Defined by cpn60 Sequencing and Sialidase Activity in Isolates from Canada, Belgium and Kenya.</title>
        <authorList>
            <person name="Schellenberg J."/>
            <person name="Paramel Jayaprakash T."/>
            <person name="Withana Gamage N."/>
            <person name="Patterson M.H."/>
            <person name="Vaneechoutte M."/>
            <person name="Hill J.E."/>
        </authorList>
    </citation>
    <scope>NUCLEOTIDE SEQUENCE [LARGE SCALE GENOMIC DNA]</scope>
    <source>
        <strain evidence="3 4">N144</strain>
    </source>
</reference>
<dbReference type="AlphaFoldDB" id="A0A3E1IY40"/>
<dbReference type="SUPFAM" id="SSF56112">
    <property type="entry name" value="Protein kinase-like (PK-like)"/>
    <property type="match status" value="1"/>
</dbReference>
<protein>
    <recommendedName>
        <fullName evidence="2">Aminoglycoside phosphotransferase domain-containing protein</fullName>
    </recommendedName>
</protein>
<name>A0A3E1IY40_GARVA</name>
<dbReference type="InterPro" id="IPR011009">
    <property type="entry name" value="Kinase-like_dom_sf"/>
</dbReference>
<feature type="domain" description="Aminoglycoside phosphotransferase" evidence="2">
    <location>
        <begin position="148"/>
        <end position="279"/>
    </location>
</feature>
<dbReference type="Gene3D" id="3.90.1200.10">
    <property type="match status" value="1"/>
</dbReference>
<feature type="region of interest" description="Disordered" evidence="1">
    <location>
        <begin position="441"/>
        <end position="461"/>
    </location>
</feature>
<feature type="compositionally biased region" description="Low complexity" evidence="1">
    <location>
        <begin position="87"/>
        <end position="108"/>
    </location>
</feature>
<organism evidence="3 4">
    <name type="scientific">Gardnerella vaginalis</name>
    <dbReference type="NCBI Taxonomy" id="2702"/>
    <lineage>
        <taxon>Bacteria</taxon>
        <taxon>Bacillati</taxon>
        <taxon>Actinomycetota</taxon>
        <taxon>Actinomycetes</taxon>
        <taxon>Bifidobacteriales</taxon>
        <taxon>Bifidobacteriaceae</taxon>
        <taxon>Gardnerella</taxon>
    </lineage>
</organism>
<feature type="region of interest" description="Disordered" evidence="1">
    <location>
        <begin position="86"/>
        <end position="108"/>
    </location>
</feature>
<dbReference type="Proteomes" id="UP000258533">
    <property type="component" value="Unassembled WGS sequence"/>
</dbReference>